<keyword evidence="2" id="KW-1185">Reference proteome</keyword>
<evidence type="ECO:0000313" key="1">
    <source>
        <dbReference type="EMBL" id="TFK70108.1"/>
    </source>
</evidence>
<accession>A0ACD3AWI0</accession>
<sequence>MVGLPFDILDIIARLLQQNTTTLKAACLVAHQWRLAFQPILFSDVQITSKSSSQHFLTAIRDRPLCGPYVNSLDVQSIGDSTGQVLAKLPRLEKLTLRRHLTYIPQPGFYNSLRLSLESRLLTSLTLHNFTRFPLQILNRASALRHLSSSNPSYGGMNLALAQHSNPQLDNHPTGPQLHSLKLSLLVSGGCDLFKWFTNPRCILDFRNLKILDVCPTDVKEFHMFCDLASVVPPTLEQLVFTPPPHCATPGTRQGILNSFSLTKFTHIRRLTLFIYLTRNRGFFEFDYLPWLIAFLSTLPNPSILESLTLQCIIASNISIQLDFRPQRWNELDALLTSTAFAHLYRVSLYLPHEPMFQEVRIVLTQSLPSLEREGKLLISPSPDLLSV</sequence>
<dbReference type="EMBL" id="ML208318">
    <property type="protein sequence ID" value="TFK70108.1"/>
    <property type="molecule type" value="Genomic_DNA"/>
</dbReference>
<dbReference type="Proteomes" id="UP000308600">
    <property type="component" value="Unassembled WGS sequence"/>
</dbReference>
<evidence type="ECO:0000313" key="2">
    <source>
        <dbReference type="Proteomes" id="UP000308600"/>
    </source>
</evidence>
<name>A0ACD3AWI0_9AGAR</name>
<protein>
    <submittedName>
        <fullName evidence="1">Uncharacterized protein</fullName>
    </submittedName>
</protein>
<proteinExistence type="predicted"/>
<gene>
    <name evidence="1" type="ORF">BDN72DRAFT_896692</name>
</gene>
<reference evidence="1 2" key="1">
    <citation type="journal article" date="2019" name="Nat. Ecol. Evol.">
        <title>Megaphylogeny resolves global patterns of mushroom evolution.</title>
        <authorList>
            <person name="Varga T."/>
            <person name="Krizsan K."/>
            <person name="Foldi C."/>
            <person name="Dima B."/>
            <person name="Sanchez-Garcia M."/>
            <person name="Sanchez-Ramirez S."/>
            <person name="Szollosi G.J."/>
            <person name="Szarkandi J.G."/>
            <person name="Papp V."/>
            <person name="Albert L."/>
            <person name="Andreopoulos W."/>
            <person name="Angelini C."/>
            <person name="Antonin V."/>
            <person name="Barry K.W."/>
            <person name="Bougher N.L."/>
            <person name="Buchanan P."/>
            <person name="Buyck B."/>
            <person name="Bense V."/>
            <person name="Catcheside P."/>
            <person name="Chovatia M."/>
            <person name="Cooper J."/>
            <person name="Damon W."/>
            <person name="Desjardin D."/>
            <person name="Finy P."/>
            <person name="Geml J."/>
            <person name="Haridas S."/>
            <person name="Hughes K."/>
            <person name="Justo A."/>
            <person name="Karasinski D."/>
            <person name="Kautmanova I."/>
            <person name="Kiss B."/>
            <person name="Kocsube S."/>
            <person name="Kotiranta H."/>
            <person name="LaButti K.M."/>
            <person name="Lechner B.E."/>
            <person name="Liimatainen K."/>
            <person name="Lipzen A."/>
            <person name="Lukacs Z."/>
            <person name="Mihaltcheva S."/>
            <person name="Morgado L.N."/>
            <person name="Niskanen T."/>
            <person name="Noordeloos M.E."/>
            <person name="Ohm R.A."/>
            <person name="Ortiz-Santana B."/>
            <person name="Ovrebo C."/>
            <person name="Racz N."/>
            <person name="Riley R."/>
            <person name="Savchenko A."/>
            <person name="Shiryaev A."/>
            <person name="Soop K."/>
            <person name="Spirin V."/>
            <person name="Szebenyi C."/>
            <person name="Tomsovsky M."/>
            <person name="Tulloss R.E."/>
            <person name="Uehling J."/>
            <person name="Grigoriev I.V."/>
            <person name="Vagvolgyi C."/>
            <person name="Papp T."/>
            <person name="Martin F.M."/>
            <person name="Miettinen O."/>
            <person name="Hibbett D.S."/>
            <person name="Nagy L.G."/>
        </authorList>
    </citation>
    <scope>NUCLEOTIDE SEQUENCE [LARGE SCALE GENOMIC DNA]</scope>
    <source>
        <strain evidence="1 2">NL-1719</strain>
    </source>
</reference>
<organism evidence="1 2">
    <name type="scientific">Pluteus cervinus</name>
    <dbReference type="NCBI Taxonomy" id="181527"/>
    <lineage>
        <taxon>Eukaryota</taxon>
        <taxon>Fungi</taxon>
        <taxon>Dikarya</taxon>
        <taxon>Basidiomycota</taxon>
        <taxon>Agaricomycotina</taxon>
        <taxon>Agaricomycetes</taxon>
        <taxon>Agaricomycetidae</taxon>
        <taxon>Agaricales</taxon>
        <taxon>Pluteineae</taxon>
        <taxon>Pluteaceae</taxon>
        <taxon>Pluteus</taxon>
    </lineage>
</organism>